<dbReference type="Pfam" id="PF01546">
    <property type="entry name" value="Peptidase_M20"/>
    <property type="match status" value="1"/>
</dbReference>
<name>A0ABS6GS76_9BACI</name>
<keyword evidence="7" id="KW-1185">Reference proteome</keyword>
<dbReference type="RefSeq" id="WP_216687935.1">
    <property type="nucleotide sequence ID" value="NZ_CAUPKR010000028.1"/>
</dbReference>
<evidence type="ECO:0000256" key="2">
    <source>
        <dbReference type="ARBA" id="ARBA00022670"/>
    </source>
</evidence>
<dbReference type="InterPro" id="IPR002933">
    <property type="entry name" value="Peptidase_M20"/>
</dbReference>
<keyword evidence="4" id="KW-0378">Hydrolase</keyword>
<comment type="caution">
    <text evidence="6">The sequence shown here is derived from an EMBL/GenBank/DDBJ whole genome shotgun (WGS) entry which is preliminary data.</text>
</comment>
<gene>
    <name evidence="6" type="ORF">KQ486_13280</name>
</gene>
<keyword evidence="5" id="KW-0862">Zinc</keyword>
<accession>A0ABS6GS76</accession>
<comment type="similarity">
    <text evidence="1">Belongs to the peptidase M20A family.</text>
</comment>
<evidence type="ECO:0000256" key="1">
    <source>
        <dbReference type="ARBA" id="ARBA00006247"/>
    </source>
</evidence>
<dbReference type="Proteomes" id="UP000812672">
    <property type="component" value="Unassembled WGS sequence"/>
</dbReference>
<keyword evidence="3" id="KW-0479">Metal-binding</keyword>
<dbReference type="PANTHER" id="PTHR45962">
    <property type="entry name" value="N-FATTY-ACYL-AMINO ACID SYNTHASE/HYDROLASE PM20D1"/>
    <property type="match status" value="1"/>
</dbReference>
<dbReference type="InterPro" id="IPR047177">
    <property type="entry name" value="Pept_M20A"/>
</dbReference>
<evidence type="ECO:0000256" key="5">
    <source>
        <dbReference type="ARBA" id="ARBA00022833"/>
    </source>
</evidence>
<protein>
    <submittedName>
        <fullName evidence="6">M20/M25/M40 family metallo-hydrolase</fullName>
    </submittedName>
</protein>
<keyword evidence="2" id="KW-0645">Protease</keyword>
<evidence type="ECO:0000313" key="6">
    <source>
        <dbReference type="EMBL" id="MBU6081989.1"/>
    </source>
</evidence>
<organism evidence="6 7">
    <name type="scientific">Allobacillus halotolerans</name>
    <dbReference type="NCBI Taxonomy" id="570278"/>
    <lineage>
        <taxon>Bacteria</taxon>
        <taxon>Bacillati</taxon>
        <taxon>Bacillota</taxon>
        <taxon>Bacilli</taxon>
        <taxon>Bacillales</taxon>
        <taxon>Bacillaceae</taxon>
        <taxon>Allobacillus</taxon>
    </lineage>
</organism>
<reference evidence="6 7" key="1">
    <citation type="journal article" date="2011" name="Int. J. Syst. Evol. Microbiol.">
        <title>Allobacillus halotolerans gen. nov., sp. nov. isolated from shrimp paste.</title>
        <authorList>
            <person name="Sheu S.Y."/>
            <person name="Arun A.B."/>
            <person name="Jiang S.R."/>
            <person name="Young C.C."/>
            <person name="Chen W.M."/>
        </authorList>
    </citation>
    <scope>NUCLEOTIDE SEQUENCE [LARGE SCALE GENOMIC DNA]</scope>
    <source>
        <strain evidence="6 7">LMG 24826</strain>
    </source>
</reference>
<evidence type="ECO:0000313" key="7">
    <source>
        <dbReference type="Proteomes" id="UP000812672"/>
    </source>
</evidence>
<dbReference type="EMBL" id="JAHLZF010000028">
    <property type="protein sequence ID" value="MBU6081989.1"/>
    <property type="molecule type" value="Genomic_DNA"/>
</dbReference>
<evidence type="ECO:0000256" key="4">
    <source>
        <dbReference type="ARBA" id="ARBA00022801"/>
    </source>
</evidence>
<dbReference type="PANTHER" id="PTHR45962:SF1">
    <property type="entry name" value="N-FATTY-ACYL-AMINO ACID SYNTHASE_HYDROLASE PM20D1"/>
    <property type="match status" value="1"/>
</dbReference>
<proteinExistence type="inferred from homology"/>
<sequence>MNLDSSLKQEAIQFLQQLIQMNTSYDALKEKPALTFIQSVAEKEGLFTRFTATATDRGNLEIMLSARESPVIFLLSHIDVVPAKEEAWSVPPFSGEIKDNYIWGRGTIDTKQLTAIHLFTLIALKRQGIEKPIKMIVTSDEERGSEFGLLPYLSATNDSFEGKIVFNEGGGFPLVIENLPFHLVELGQKGVARIELNFYKQKGSNPYLPDHQALHDLTKILKRLKQLSGRESMPEMVKQMFERIAQETDKTFDVNKAEDFIEEELPASLGRLMKAMTQTTFSPTNWVQANTKDGNTSLAFQLTIDCRMLPSVTEEELTEWLDDALKETDITYRLLSFSQGYESNLKPQQMEQIETVLNQDLPGHKVIPYLSIGSSDGRHVAPMGANVLGYCPTDRDMPFNEVIQMVHGVDERISIRSFQIGLSQMIKLVQKFS</sequence>
<evidence type="ECO:0000256" key="3">
    <source>
        <dbReference type="ARBA" id="ARBA00022723"/>
    </source>
</evidence>